<dbReference type="AlphaFoldDB" id="A0A552U9J5"/>
<dbReference type="OrthoDB" id="9798618at2"/>
<evidence type="ECO:0000313" key="4">
    <source>
        <dbReference type="Proteomes" id="UP000317894"/>
    </source>
</evidence>
<reference evidence="3 4" key="1">
    <citation type="submission" date="2019-07" db="EMBL/GenBank/DDBJ databases">
        <title>Novel species isolated from glacier.</title>
        <authorList>
            <person name="Liu Q."/>
            <person name="Xin Y.-H."/>
        </authorList>
    </citation>
    <scope>NUCLEOTIDE SEQUENCE [LARGE SCALE GENOMIC DNA]</scope>
    <source>
        <strain evidence="3 4">LB1R16</strain>
    </source>
</reference>
<keyword evidence="4" id="KW-1185">Reference proteome</keyword>
<comment type="caution">
    <text evidence="3">The sequence shown here is derived from an EMBL/GenBank/DDBJ whole genome shotgun (WGS) entry which is preliminary data.</text>
</comment>
<dbReference type="SUPFAM" id="SSF54427">
    <property type="entry name" value="NTF2-like"/>
    <property type="match status" value="1"/>
</dbReference>
<evidence type="ECO:0000313" key="3">
    <source>
        <dbReference type="EMBL" id="TRW14886.1"/>
    </source>
</evidence>
<dbReference type="Pfam" id="PF04280">
    <property type="entry name" value="Tim44"/>
    <property type="match status" value="1"/>
</dbReference>
<keyword evidence="1" id="KW-0812">Transmembrane</keyword>
<protein>
    <submittedName>
        <fullName evidence="3">Tim44 domain-containing protein</fullName>
    </submittedName>
</protein>
<feature type="domain" description="Tim44-like" evidence="2">
    <location>
        <begin position="75"/>
        <end position="219"/>
    </location>
</feature>
<keyword evidence="1" id="KW-0472">Membrane</keyword>
<dbReference type="EMBL" id="VJWA01000002">
    <property type="protein sequence ID" value="TRW14886.1"/>
    <property type="molecule type" value="Genomic_DNA"/>
</dbReference>
<name>A0A552U9J5_9SPHN</name>
<dbReference type="SMART" id="SM00978">
    <property type="entry name" value="Tim44"/>
    <property type="match status" value="1"/>
</dbReference>
<gene>
    <name evidence="3" type="ORF">FMM06_14550</name>
</gene>
<evidence type="ECO:0000259" key="2">
    <source>
        <dbReference type="SMART" id="SM00978"/>
    </source>
</evidence>
<organism evidence="3 4">
    <name type="scientific">Glacieibacterium frigidum</name>
    <dbReference type="NCBI Taxonomy" id="2593303"/>
    <lineage>
        <taxon>Bacteria</taxon>
        <taxon>Pseudomonadati</taxon>
        <taxon>Pseudomonadota</taxon>
        <taxon>Alphaproteobacteria</taxon>
        <taxon>Sphingomonadales</taxon>
        <taxon>Sphingosinicellaceae</taxon>
        <taxon>Glacieibacterium</taxon>
    </lineage>
</organism>
<dbReference type="NCBIfam" id="NF033779">
    <property type="entry name" value="Tim44_TimA_adap"/>
    <property type="match status" value="1"/>
</dbReference>
<evidence type="ECO:0000256" key="1">
    <source>
        <dbReference type="SAM" id="Phobius"/>
    </source>
</evidence>
<keyword evidence="1" id="KW-1133">Transmembrane helix</keyword>
<sequence length="223" mass="23555">MSDGGSWIEIILLAMLAGFIGLRLVSVLGRRTGNERPVGERPRGPLAELVPPAARSGETRARGALELPADTDAKLVPALEAIADADPGFDPSRFVGGAKAAYGMILENFWQGDMAALSGLMSDEVHAQFAGAVTARDGQRLDNKLVRINRARIVNAQMIGQMAEITVQFDADIVAVTRDADGALLSGSESDAVPTSDVWTFSHLAGSTDPNWLLIATDDAAFP</sequence>
<dbReference type="RefSeq" id="WP_144335056.1">
    <property type="nucleotide sequence ID" value="NZ_VJWA01000002.1"/>
</dbReference>
<dbReference type="Gene3D" id="3.10.450.240">
    <property type="match status" value="1"/>
</dbReference>
<dbReference type="InterPro" id="IPR007379">
    <property type="entry name" value="Tim44-like_dom"/>
</dbReference>
<dbReference type="InterPro" id="IPR032710">
    <property type="entry name" value="NTF2-like_dom_sf"/>
</dbReference>
<dbReference type="Proteomes" id="UP000317894">
    <property type="component" value="Unassembled WGS sequence"/>
</dbReference>
<accession>A0A552U9J5</accession>
<proteinExistence type="predicted"/>
<feature type="transmembrane region" description="Helical" evidence="1">
    <location>
        <begin position="6"/>
        <end position="26"/>
    </location>
</feature>